<dbReference type="AlphaFoldDB" id="A0A443PHS5"/>
<sequence length="774" mass="81792">MEVILPFVIPLLILAPPGQQEAERGEVSQTEDLQHPLTENVQKPAIEDPQQNDLSTENIQQPAAGAPQQGDLSPTNIQQPASGVPQQGDLPSSNIQQPASEVPQQGDLPTSNIQQPESEVPQQGDLPTSSIQQHESGVPQQVDLPTSNIQQPALGVIQQVNLPPEQPKLDDLLPVSRKIEVPNNKVGVLIGKAGDTIRLLQYNSGARIQITRDSDADPYSSTRPVELIGTLENINKAEQLIKDVIAEADAGGSPALVARGFGTAQTGSEQIQIQVPYEKVGLIIGKGGENIKNLQTKSGARIQVILQNIPEGEASKERTVRITGNKSQIETARELIKEVMSQNPGRPLHLSGGFSQPAYRPRGPAVPPQWGPRVSTPAQPTSYPYQQGVIYPSQPSQYPPQTYSGYPQQQAPRSSFNPGWDQRPSAPVQAPPQSGAAYDHYSQGGLVTDPAPAAHIPAASAAAPTSAHAPLTNYNYGQPQGYGQPAPYPQSVPPQQSYGHDNQAPTQHAYGGHGHSQPGAYPQQVSTEPGYMQQPYNKPAYGTPSQGPPPQTYAPPPRASQPGDVPYQGPVPSAQSYGPQQTYPYASSGPTQQPYPYGPTPTTNDGYAQPSSAAAPTPGYAPQGGPVAPGYSQQGGQVAPGYAQQGQPAPVYAQQGGQPAPVYAQQGVVAGGYGQYPSSQPGYGDQPAPNNVNYGYQGSTDAGYNSMPAQAYGAPASAQVGYVQPTSNQQTYDQSMPQAGYGSHPGTAPVGYAKSLSPQPGYNQYESGQMYGHH</sequence>
<name>A0A443PHS5_9MAGN</name>
<dbReference type="InterPro" id="IPR004088">
    <property type="entry name" value="KH_dom_type_1"/>
</dbReference>
<feature type="compositionally biased region" description="Polar residues" evidence="3">
    <location>
        <begin position="27"/>
        <end position="41"/>
    </location>
</feature>
<feature type="compositionally biased region" description="Polar residues" evidence="3">
    <location>
        <begin position="49"/>
        <end position="59"/>
    </location>
</feature>
<feature type="compositionally biased region" description="Pro residues" evidence="3">
    <location>
        <begin position="546"/>
        <end position="559"/>
    </location>
</feature>
<keyword evidence="1" id="KW-0677">Repeat</keyword>
<dbReference type="SUPFAM" id="SSF54791">
    <property type="entry name" value="Eukaryotic type KH-domain (KH-domain type I)"/>
    <property type="match status" value="2"/>
</dbReference>
<dbReference type="OrthoDB" id="5204190at2759"/>
<reference evidence="6 7" key="1">
    <citation type="journal article" date="2019" name="Nat. Plants">
        <title>Stout camphor tree genome fills gaps in understanding of flowering plant genome evolution.</title>
        <authorList>
            <person name="Chaw S.M."/>
            <person name="Liu Y.C."/>
            <person name="Wu Y.W."/>
            <person name="Wang H.Y."/>
            <person name="Lin C.I."/>
            <person name="Wu C.S."/>
            <person name="Ke H.M."/>
            <person name="Chang L.Y."/>
            <person name="Hsu C.Y."/>
            <person name="Yang H.T."/>
            <person name="Sudianto E."/>
            <person name="Hsu M.H."/>
            <person name="Wu K.P."/>
            <person name="Wang L.N."/>
            <person name="Leebens-Mack J.H."/>
            <person name="Tsai I.J."/>
        </authorList>
    </citation>
    <scope>NUCLEOTIDE SEQUENCE [LARGE SCALE GENOMIC DNA]</scope>
    <source>
        <strain evidence="7">cv. Chaw 1501</strain>
        <tissue evidence="6">Young leaves</tissue>
    </source>
</reference>
<feature type="compositionally biased region" description="Low complexity" evidence="3">
    <location>
        <begin position="60"/>
        <end position="70"/>
    </location>
</feature>
<feature type="region of interest" description="Disordered" evidence="3">
    <location>
        <begin position="18"/>
        <end position="145"/>
    </location>
</feature>
<keyword evidence="4" id="KW-0732">Signal</keyword>
<feature type="region of interest" description="Disordered" evidence="3">
    <location>
        <begin position="342"/>
        <end position="449"/>
    </location>
</feature>
<dbReference type="InterPro" id="IPR004087">
    <property type="entry name" value="KH_dom"/>
</dbReference>
<dbReference type="STRING" id="337451.A0A443PHS5"/>
<feature type="compositionally biased region" description="Low complexity" evidence="3">
    <location>
        <begin position="589"/>
        <end position="603"/>
    </location>
</feature>
<dbReference type="Pfam" id="PF00013">
    <property type="entry name" value="KH_1"/>
    <property type="match status" value="2"/>
</dbReference>
<evidence type="ECO:0000256" key="3">
    <source>
        <dbReference type="SAM" id="MobiDB-lite"/>
    </source>
</evidence>
<feature type="region of interest" description="Disordered" evidence="3">
    <location>
        <begin position="727"/>
        <end position="774"/>
    </location>
</feature>
<proteinExistence type="predicted"/>
<feature type="signal peptide" evidence="4">
    <location>
        <begin position="1"/>
        <end position="22"/>
    </location>
</feature>
<dbReference type="SMART" id="SM00322">
    <property type="entry name" value="KH"/>
    <property type="match status" value="2"/>
</dbReference>
<dbReference type="PROSITE" id="PS50084">
    <property type="entry name" value="KH_TYPE_1"/>
    <property type="match status" value="2"/>
</dbReference>
<evidence type="ECO:0000313" key="6">
    <source>
        <dbReference type="EMBL" id="RWR90301.1"/>
    </source>
</evidence>
<organism evidence="6 7">
    <name type="scientific">Cinnamomum micranthum f. kanehirae</name>
    <dbReference type="NCBI Taxonomy" id="337451"/>
    <lineage>
        <taxon>Eukaryota</taxon>
        <taxon>Viridiplantae</taxon>
        <taxon>Streptophyta</taxon>
        <taxon>Embryophyta</taxon>
        <taxon>Tracheophyta</taxon>
        <taxon>Spermatophyta</taxon>
        <taxon>Magnoliopsida</taxon>
        <taxon>Magnoliidae</taxon>
        <taxon>Laurales</taxon>
        <taxon>Lauraceae</taxon>
        <taxon>Cinnamomum</taxon>
    </lineage>
</organism>
<feature type="compositionally biased region" description="Polar residues" evidence="3">
    <location>
        <begin position="573"/>
        <end position="585"/>
    </location>
</feature>
<gene>
    <name evidence="6" type="ORF">CKAN_01939100</name>
</gene>
<dbReference type="Proteomes" id="UP000283530">
    <property type="component" value="Unassembled WGS sequence"/>
</dbReference>
<feature type="compositionally biased region" description="Low complexity" evidence="3">
    <location>
        <begin position="391"/>
        <end position="410"/>
    </location>
</feature>
<feature type="compositionally biased region" description="Polar residues" evidence="3">
    <location>
        <begin position="756"/>
        <end position="767"/>
    </location>
</feature>
<dbReference type="EMBL" id="QPKB01000008">
    <property type="protein sequence ID" value="RWR90301.1"/>
    <property type="molecule type" value="Genomic_DNA"/>
</dbReference>
<accession>A0A443PHS5</accession>
<evidence type="ECO:0000259" key="5">
    <source>
        <dbReference type="SMART" id="SM00322"/>
    </source>
</evidence>
<comment type="caution">
    <text evidence="6">The sequence shown here is derived from an EMBL/GenBank/DDBJ whole genome shotgun (WGS) entry which is preliminary data.</text>
</comment>
<feature type="compositionally biased region" description="Polar residues" evidence="3">
    <location>
        <begin position="604"/>
        <end position="614"/>
    </location>
</feature>
<feature type="domain" description="K Homology" evidence="5">
    <location>
        <begin position="267"/>
        <end position="341"/>
    </location>
</feature>
<dbReference type="PANTHER" id="PTHR10288">
    <property type="entry name" value="KH DOMAIN CONTAINING RNA BINDING PROTEIN"/>
    <property type="match status" value="1"/>
</dbReference>
<dbReference type="CDD" id="cd00105">
    <property type="entry name" value="KH-I"/>
    <property type="match status" value="2"/>
</dbReference>
<feature type="compositionally biased region" description="Low complexity" evidence="3">
    <location>
        <begin position="470"/>
        <end position="485"/>
    </location>
</feature>
<evidence type="ECO:0000313" key="7">
    <source>
        <dbReference type="Proteomes" id="UP000283530"/>
    </source>
</evidence>
<evidence type="ECO:0000256" key="4">
    <source>
        <dbReference type="SAM" id="SignalP"/>
    </source>
</evidence>
<evidence type="ECO:0000256" key="1">
    <source>
        <dbReference type="ARBA" id="ARBA00022737"/>
    </source>
</evidence>
<keyword evidence="2" id="KW-0694">RNA-binding</keyword>
<feature type="domain" description="K Homology" evidence="5">
    <location>
        <begin position="173"/>
        <end position="246"/>
    </location>
</feature>
<keyword evidence="7" id="KW-1185">Reference proteome</keyword>
<evidence type="ECO:0000256" key="2">
    <source>
        <dbReference type="PROSITE-ProRule" id="PRU00117"/>
    </source>
</evidence>
<protein>
    <submittedName>
        <fullName evidence="6">Far upstream element-binding protein 2-like protein isoform X2</fullName>
    </submittedName>
</protein>
<dbReference type="InterPro" id="IPR036612">
    <property type="entry name" value="KH_dom_type_1_sf"/>
</dbReference>
<feature type="region of interest" description="Disordered" evidence="3">
    <location>
        <begin position="470"/>
        <end position="654"/>
    </location>
</feature>
<feature type="compositionally biased region" description="Polar residues" evidence="3">
    <location>
        <begin position="727"/>
        <end position="737"/>
    </location>
</feature>
<feature type="compositionally biased region" description="Polar residues" evidence="3">
    <location>
        <begin position="376"/>
        <end position="385"/>
    </location>
</feature>
<dbReference type="Gene3D" id="3.30.1370.10">
    <property type="entry name" value="K Homology domain, type 1"/>
    <property type="match status" value="2"/>
</dbReference>
<feature type="chain" id="PRO_5019534539" evidence="4">
    <location>
        <begin position="23"/>
        <end position="774"/>
    </location>
</feature>
<feature type="compositionally biased region" description="Polar residues" evidence="3">
    <location>
        <begin position="71"/>
        <end position="145"/>
    </location>
</feature>
<dbReference type="GO" id="GO:0003723">
    <property type="term" value="F:RNA binding"/>
    <property type="evidence" value="ECO:0007669"/>
    <property type="project" value="UniProtKB-UniRule"/>
</dbReference>